<reference evidence="1" key="1">
    <citation type="submission" date="2020-08" db="EMBL/GenBank/DDBJ databases">
        <title>Multicomponent nature underlies the extraordinary mechanical properties of spider dragline silk.</title>
        <authorList>
            <person name="Kono N."/>
            <person name="Nakamura H."/>
            <person name="Mori M."/>
            <person name="Yoshida Y."/>
            <person name="Ohtoshi R."/>
            <person name="Malay A.D."/>
            <person name="Moran D.A.P."/>
            <person name="Tomita M."/>
            <person name="Numata K."/>
            <person name="Arakawa K."/>
        </authorList>
    </citation>
    <scope>NUCLEOTIDE SEQUENCE</scope>
</reference>
<evidence type="ECO:0000313" key="2">
    <source>
        <dbReference type="Proteomes" id="UP000887159"/>
    </source>
</evidence>
<dbReference type="EMBL" id="BMAU01021266">
    <property type="protein sequence ID" value="GFY07051.1"/>
    <property type="molecule type" value="Genomic_DNA"/>
</dbReference>
<dbReference type="AlphaFoldDB" id="A0A8X6S7C1"/>
<sequence>MDKKNSASRDNWGIVTKLGTEVHVGEICKWLEMQRDFALRMAGRGRLNLFPVEYKTGSRRPRQNSRQEDRHIVKNSRVQPTASLAIIQAHVGTSLGPLCLLEPYEGAWLKDIWDCGAHYVCWPLTHPPSMPPFRVVPRTRKLDCNGMESGRL</sequence>
<gene>
    <name evidence="1" type="ORF">TNCV_4203221</name>
</gene>
<name>A0A8X6S7C1_TRICX</name>
<evidence type="ECO:0000313" key="1">
    <source>
        <dbReference type="EMBL" id="GFY07051.1"/>
    </source>
</evidence>
<proteinExistence type="predicted"/>
<accession>A0A8X6S7C1</accession>
<organism evidence="1 2">
    <name type="scientific">Trichonephila clavipes</name>
    <name type="common">Golden silk orbweaver</name>
    <name type="synonym">Nephila clavipes</name>
    <dbReference type="NCBI Taxonomy" id="2585209"/>
    <lineage>
        <taxon>Eukaryota</taxon>
        <taxon>Metazoa</taxon>
        <taxon>Ecdysozoa</taxon>
        <taxon>Arthropoda</taxon>
        <taxon>Chelicerata</taxon>
        <taxon>Arachnida</taxon>
        <taxon>Araneae</taxon>
        <taxon>Araneomorphae</taxon>
        <taxon>Entelegynae</taxon>
        <taxon>Araneoidea</taxon>
        <taxon>Nephilidae</taxon>
        <taxon>Trichonephila</taxon>
    </lineage>
</organism>
<protein>
    <submittedName>
        <fullName evidence="1">Uncharacterized protein</fullName>
    </submittedName>
</protein>
<comment type="caution">
    <text evidence="1">The sequence shown here is derived from an EMBL/GenBank/DDBJ whole genome shotgun (WGS) entry which is preliminary data.</text>
</comment>
<keyword evidence="2" id="KW-1185">Reference proteome</keyword>
<dbReference type="Proteomes" id="UP000887159">
    <property type="component" value="Unassembled WGS sequence"/>
</dbReference>